<feature type="compositionally biased region" description="Low complexity" evidence="5">
    <location>
        <begin position="268"/>
        <end position="281"/>
    </location>
</feature>
<feature type="domain" description="EGF-like" evidence="7">
    <location>
        <begin position="633"/>
        <end position="665"/>
    </location>
</feature>
<gene>
    <name evidence="8" type="ORF">niasHT_015531</name>
</gene>
<dbReference type="CDD" id="cd00055">
    <property type="entry name" value="EGF_Lam"/>
    <property type="match status" value="1"/>
</dbReference>
<dbReference type="SUPFAM" id="SSF101898">
    <property type="entry name" value="NHL repeat"/>
    <property type="match status" value="1"/>
</dbReference>
<keyword evidence="6" id="KW-0472">Membrane</keyword>
<dbReference type="CDD" id="cd00054">
    <property type="entry name" value="EGF_CA"/>
    <property type="match status" value="1"/>
</dbReference>
<dbReference type="InterPro" id="IPR057629">
    <property type="entry name" value="Teneurin1-4_GBD"/>
</dbReference>
<feature type="disulfide bond" evidence="4">
    <location>
        <begin position="637"/>
        <end position="647"/>
    </location>
</feature>
<keyword evidence="6" id="KW-1133">Transmembrane helix</keyword>
<feature type="region of interest" description="Disordered" evidence="5">
    <location>
        <begin position="261"/>
        <end position="281"/>
    </location>
</feature>
<dbReference type="EMBL" id="JBICBT010000590">
    <property type="protein sequence ID" value="KAL3108609.1"/>
    <property type="molecule type" value="Genomic_DNA"/>
</dbReference>
<evidence type="ECO:0000256" key="1">
    <source>
        <dbReference type="ARBA" id="ARBA00022536"/>
    </source>
</evidence>
<comment type="caution">
    <text evidence="4">Lacks conserved residue(s) required for the propagation of feature annotation.</text>
</comment>
<keyword evidence="1 4" id="KW-0245">EGF-like domain</keyword>
<sequence length="1767" mass="192303">MMMMIMVMRCGWACDCSTINRPTNCERKCPPSVTTTNPLPTPTAAFRPPPPTAQPVQTVLNIILPTNAMRKRSGTAGAPMRCSAPTFVLCALSPYYPLPQQFHLPSDVLYPPHCFWSTRPSTDQSDSSDWSPMMAPTRPLPDSMSLLISSSSASAYASGSLVRPPPPPQPPLSCPPMRRKRRLHLQHQNGTGGLQPTHGGMLMKRSRTTAGTTTTAPGRTSSRCCSRLVLVTLVIVAFATLLALAIFLIFSTGQQQLDHHHFHRHAHASSPAAAASSSPVGSASPPDFYRLRLLHHHANFGHGSSSSFSVPFSASSSVDAPLPELLPVDVPVHFALPARHLLFTQFPPLSQNSRLLLNLTVSPKARIVLLARHSIRPTPGAHDWQKIVSGDRMHPLTTDRNGRDTTFLRHTMISHFLTAGRWHFGFLNDREQTEAVTLLATITENGAENDSHHLALFSSSSSSSDDAPCQFDCFGKGLCRAGRCVCYPGYGGAFCEETACPVLCSGNGMFSNGKCQCYAGFKGDECQILDNWCEDPNCAGHGQCNSSDGKCHCREGWTGPNCAERKCPGRNDCAGRGICHGGKCFCALGWTGEGCERKTTEEEKHEEKGEQKPNGNEKIGPTNRTKMEMPSSGPSQCPHGCADHGTCTADGQCQCQSGWSGENCQIEICARNCSNGGQCELFSDGWRCQCDTAHFGDHCQFAKGERSCDDGHDNDGDGLTDCEDSVECCAHPFCASDSLCLAMPFPSDAVDRRSLSINDRLASPFFDRVKFLFDGGEHSVQRYADIRLLDRKRISVLRGRVFSSRGGPLTGVRISDSENPHHGFSLSRAAAMDENGETTTTAGTFELALNGGGMVSVQFVRQPFGHVPLTFYLPPNRIVNIGTVWMDRPFSASTRSGFFSALSASASHCVASLSDWHFRPSVSLLRPLSSSPAVALPTNHSFSSSPTLSPQLFIDSRAVSLSVPIPGTDQSLFYFSNRADGARSVLHVQLLGDRLPAGLLRVELALQIDGVRHQRTFAPRKSLSHKFVWDRQNAFGQREYGLRRAQLTVSFHLSTCASSVRHFVSLHLSAHSLPASPMPLFWSLSSVHRLHPLQGLIQRGDSDHLEQLQTVTTVRTVAGAGGSAENGEKQRRRIFGECGGTETTATCVGRRERAREATLHAPGALAGAADGSLFVGDAELIRRVTPGAEFVDTLLQMDPSDASHPYFLAVHPFTNHLHISLPLKRQIVRVVDVGLQEIVLASNSLTFPKGIAFDNSANLFLLDGRSLKKVLLASEETGGTVPPVVAAEEVLVNGERRGWQPLRECSRMAPLGQLILEWPTALAWDPISGQLFVLDSSSVIFRIDFQLGIVTVVAGAQTGCPAANGSAESVPVIETISFSAEDGKLFWTETDKKGVNSIKCLLAARNYPPGEVSTVTSGPNPKVTGGDESALSPNALAVLPSGVLAFSDQAIAAIQQIEHSPRIQFDTIAKVYRVNSTETGELLEFDEWGRHLSTLATDRSGGGTERRILLRRSINYGEAENGQTMLSILEEKEGQKRMEVKVIKGGGEAEEMGKRRRWTIETEGGQAVVVEEEEGEEEATAEAEVGAGRAGDSIVRQNISVTSSADLIGLQFTRDGLLKRVSNGTDRTFFSYDDETRLLIWAKFPDGTEFEMAENEWKANAKREKRRGKGERRSRALWIMGQYSDDRAARVFMGDGEDTDNESVASSPAADGTNLPAFSQKWLSTRNQMSQSSSTIREGLGTDDHGTRRNWSTFEIDYWTVVILHGE</sequence>
<feature type="disulfide bond" evidence="4">
    <location>
        <begin position="669"/>
        <end position="679"/>
    </location>
</feature>
<feature type="domain" description="EGF-like" evidence="7">
    <location>
        <begin position="529"/>
        <end position="563"/>
    </location>
</feature>
<feature type="transmembrane region" description="Helical" evidence="6">
    <location>
        <begin position="228"/>
        <end position="250"/>
    </location>
</feature>
<evidence type="ECO:0000313" key="8">
    <source>
        <dbReference type="EMBL" id="KAL3108609.1"/>
    </source>
</evidence>
<dbReference type="PROSITE" id="PS01186">
    <property type="entry name" value="EGF_2"/>
    <property type="match status" value="3"/>
</dbReference>
<evidence type="ECO:0000256" key="5">
    <source>
        <dbReference type="SAM" id="MobiDB-lite"/>
    </source>
</evidence>
<accession>A0ABD2L276</accession>
<dbReference type="InterPro" id="IPR057627">
    <property type="entry name" value="FN-plug_TEN1-4"/>
</dbReference>
<proteinExistence type="predicted"/>
<reference evidence="8 9" key="1">
    <citation type="submission" date="2024-10" db="EMBL/GenBank/DDBJ databases">
        <authorList>
            <person name="Kim D."/>
        </authorList>
    </citation>
    <scope>NUCLEOTIDE SEQUENCE [LARGE SCALE GENOMIC DNA]</scope>
    <source>
        <strain evidence="8">BH-2024</strain>
    </source>
</reference>
<feature type="compositionally biased region" description="Polar residues" evidence="5">
    <location>
        <begin position="1724"/>
        <end position="1736"/>
    </location>
</feature>
<evidence type="ECO:0000256" key="2">
    <source>
        <dbReference type="ARBA" id="ARBA00022737"/>
    </source>
</evidence>
<dbReference type="InterPro" id="IPR000742">
    <property type="entry name" value="EGF"/>
</dbReference>
<dbReference type="Pfam" id="PF24329">
    <property type="entry name" value="FN-plug_TEN1-4"/>
    <property type="match status" value="1"/>
</dbReference>
<dbReference type="Pfam" id="PF25021">
    <property type="entry name" value="TEN_NHL"/>
    <property type="match status" value="2"/>
</dbReference>
<evidence type="ECO:0000256" key="3">
    <source>
        <dbReference type="ARBA" id="ARBA00023157"/>
    </source>
</evidence>
<protein>
    <recommendedName>
        <fullName evidence="7">EGF-like domain-containing protein</fullName>
    </recommendedName>
</protein>
<evidence type="ECO:0000259" key="7">
    <source>
        <dbReference type="PROSITE" id="PS50026"/>
    </source>
</evidence>
<evidence type="ECO:0000256" key="4">
    <source>
        <dbReference type="PROSITE-ProRule" id="PRU00076"/>
    </source>
</evidence>
<dbReference type="Gene3D" id="2.120.10.30">
    <property type="entry name" value="TolB, C-terminal domain"/>
    <property type="match status" value="1"/>
</dbReference>
<feature type="region of interest" description="Disordered" evidence="5">
    <location>
        <begin position="1724"/>
        <end position="1743"/>
    </location>
</feature>
<feature type="disulfide bond" evidence="4">
    <location>
        <begin position="553"/>
        <end position="562"/>
    </location>
</feature>
<dbReference type="InterPro" id="IPR002049">
    <property type="entry name" value="LE_dom"/>
</dbReference>
<feature type="region of interest" description="Disordered" evidence="5">
    <location>
        <begin position="601"/>
        <end position="631"/>
    </location>
</feature>
<comment type="caution">
    <text evidence="8">The sequence shown here is derived from an EMBL/GenBank/DDBJ whole genome shotgun (WGS) entry which is preliminary data.</text>
</comment>
<keyword evidence="2" id="KW-0677">Repeat</keyword>
<evidence type="ECO:0000256" key="6">
    <source>
        <dbReference type="SAM" id="Phobius"/>
    </source>
</evidence>
<dbReference type="SMART" id="SM00181">
    <property type="entry name" value="EGF"/>
    <property type="match status" value="6"/>
</dbReference>
<dbReference type="PANTHER" id="PTHR11219:SF69">
    <property type="entry name" value="TENEURIN-A"/>
    <property type="match status" value="1"/>
</dbReference>
<dbReference type="PANTHER" id="PTHR11219">
    <property type="entry name" value="TENEURIN AND N-ACETYLGLUCOSAMINE-1-PHOSPHODIESTER ALPHA-N-ACETYLGLUCOSAMINIDASE"/>
    <property type="match status" value="1"/>
</dbReference>
<dbReference type="Gene3D" id="2.10.25.10">
    <property type="entry name" value="Laminin"/>
    <property type="match status" value="2"/>
</dbReference>
<dbReference type="Proteomes" id="UP001620626">
    <property type="component" value="Unassembled WGS sequence"/>
</dbReference>
<feature type="compositionally biased region" description="Pro residues" evidence="5">
    <location>
        <begin position="163"/>
        <end position="174"/>
    </location>
</feature>
<dbReference type="InterPro" id="IPR056822">
    <property type="entry name" value="TEN_NHL"/>
</dbReference>
<feature type="region of interest" description="Disordered" evidence="5">
    <location>
        <begin position="1694"/>
        <end position="1715"/>
    </location>
</feature>
<name>A0ABD2L276_9BILA</name>
<dbReference type="Pfam" id="PF23093">
    <property type="entry name" value="GBD_Tenm3"/>
    <property type="match status" value="1"/>
</dbReference>
<dbReference type="PROSITE" id="PS00022">
    <property type="entry name" value="EGF_1"/>
    <property type="match status" value="4"/>
</dbReference>
<feature type="region of interest" description="Disordered" evidence="5">
    <location>
        <begin position="157"/>
        <end position="177"/>
    </location>
</feature>
<keyword evidence="3 4" id="KW-1015">Disulfide bond</keyword>
<dbReference type="InterPro" id="IPR056820">
    <property type="entry name" value="TEN_TTR-like"/>
</dbReference>
<keyword evidence="6" id="KW-0812">Transmembrane</keyword>
<feature type="disulfide bond" evidence="4">
    <location>
        <begin position="690"/>
        <end position="699"/>
    </location>
</feature>
<evidence type="ECO:0000313" key="9">
    <source>
        <dbReference type="Proteomes" id="UP001620626"/>
    </source>
</evidence>
<feature type="domain" description="EGF-like" evidence="7">
    <location>
        <begin position="666"/>
        <end position="700"/>
    </location>
</feature>
<feature type="compositionally biased region" description="Basic and acidic residues" evidence="5">
    <location>
        <begin position="601"/>
        <end position="611"/>
    </location>
</feature>
<organism evidence="8 9">
    <name type="scientific">Heterodera trifolii</name>
    <dbReference type="NCBI Taxonomy" id="157864"/>
    <lineage>
        <taxon>Eukaryota</taxon>
        <taxon>Metazoa</taxon>
        <taxon>Ecdysozoa</taxon>
        <taxon>Nematoda</taxon>
        <taxon>Chromadorea</taxon>
        <taxon>Rhabditida</taxon>
        <taxon>Tylenchina</taxon>
        <taxon>Tylenchomorpha</taxon>
        <taxon>Tylenchoidea</taxon>
        <taxon>Heteroderidae</taxon>
        <taxon>Heteroderinae</taxon>
        <taxon>Heterodera</taxon>
    </lineage>
</organism>
<dbReference type="PROSITE" id="PS50026">
    <property type="entry name" value="EGF_3"/>
    <property type="match status" value="3"/>
</dbReference>
<dbReference type="FunFam" id="2.10.25.10:FF:000013">
    <property type="entry name" value="Teneurin transmembrane protein 4"/>
    <property type="match status" value="1"/>
</dbReference>
<feature type="disulfide bond" evidence="4">
    <location>
        <begin position="655"/>
        <end position="664"/>
    </location>
</feature>
<dbReference type="InterPro" id="IPR011042">
    <property type="entry name" value="6-blade_b-propeller_TolB-like"/>
</dbReference>
<dbReference type="InterPro" id="IPR051216">
    <property type="entry name" value="Teneurin"/>
</dbReference>
<dbReference type="Pfam" id="PF25020">
    <property type="entry name" value="TTR_TEN1-4"/>
    <property type="match status" value="1"/>
</dbReference>
<dbReference type="Pfam" id="PF25024">
    <property type="entry name" value="EGF_TEN"/>
    <property type="match status" value="1"/>
</dbReference>
<keyword evidence="9" id="KW-1185">Reference proteome</keyword>
<dbReference type="Gene3D" id="2.170.300.10">
    <property type="entry name" value="Tie2 ligand-binding domain superfamily"/>
    <property type="match status" value="1"/>
</dbReference>